<sequence>IAFDRRYEPKIIQLDDDYNVWLIFTKVIDKSPLMYNFKNLITNLLDVTSVPLHFHIFVDNSSESLAKKILVDANVTSVSYKYSFYDVAASAKLIEDIVGIMTPHFSSRPGTYYSDSLFYLSLGLYRIAPKMQKRALMLDCDLYFKDDIMHLFDEIKQFGDKALFGLAPELTPVYRHVLYSYKLQHNTSLGDYYHDYNVT</sequence>
<dbReference type="Proteomes" id="UP000051574">
    <property type="component" value="Unassembled WGS sequence"/>
</dbReference>
<dbReference type="InterPro" id="IPR042465">
    <property type="entry name" value="XXLT1"/>
</dbReference>
<dbReference type="SUPFAM" id="SSF53448">
    <property type="entry name" value="Nucleotide-diphospho-sugar transferases"/>
    <property type="match status" value="1"/>
</dbReference>
<dbReference type="InterPro" id="IPR029044">
    <property type="entry name" value="Nucleotide-diphossugar_trans"/>
</dbReference>
<dbReference type="OrthoDB" id="411524at2759"/>
<dbReference type="EMBL" id="LJIG01022783">
    <property type="protein sequence ID" value="KRT78742.1"/>
    <property type="molecule type" value="Genomic_DNA"/>
</dbReference>
<dbReference type="PANTHER" id="PTHR46612:SF1">
    <property type="entry name" value="XYLOSIDE XYLOSYLTRANSFERASE 1"/>
    <property type="match status" value="1"/>
</dbReference>
<dbReference type="PANTHER" id="PTHR46612">
    <property type="entry name" value="XYLOSIDE XYLOSYLTRANSFERASE 1"/>
    <property type="match status" value="1"/>
</dbReference>
<evidence type="ECO:0008006" key="3">
    <source>
        <dbReference type="Google" id="ProtNLM"/>
    </source>
</evidence>
<evidence type="ECO:0000313" key="2">
    <source>
        <dbReference type="Proteomes" id="UP000051574"/>
    </source>
</evidence>
<comment type="caution">
    <text evidence="1">The sequence shown here is derived from an EMBL/GenBank/DDBJ whole genome shotgun (WGS) entry which is preliminary data.</text>
</comment>
<dbReference type="GO" id="GO:0005789">
    <property type="term" value="C:endoplasmic reticulum membrane"/>
    <property type="evidence" value="ECO:0007669"/>
    <property type="project" value="TreeGrafter"/>
</dbReference>
<organism evidence="1 2">
    <name type="scientific">Oryctes borbonicus</name>
    <dbReference type="NCBI Taxonomy" id="1629725"/>
    <lineage>
        <taxon>Eukaryota</taxon>
        <taxon>Metazoa</taxon>
        <taxon>Ecdysozoa</taxon>
        <taxon>Arthropoda</taxon>
        <taxon>Hexapoda</taxon>
        <taxon>Insecta</taxon>
        <taxon>Pterygota</taxon>
        <taxon>Neoptera</taxon>
        <taxon>Endopterygota</taxon>
        <taxon>Coleoptera</taxon>
        <taxon>Polyphaga</taxon>
        <taxon>Scarabaeiformia</taxon>
        <taxon>Scarabaeidae</taxon>
        <taxon>Dynastinae</taxon>
        <taxon>Oryctes</taxon>
    </lineage>
</organism>
<feature type="non-terminal residue" evidence="1">
    <location>
        <position position="199"/>
    </location>
</feature>
<name>A0A0T6AUN0_9SCAR</name>
<dbReference type="AlphaFoldDB" id="A0A0T6AUN0"/>
<accession>A0A0T6AUN0</accession>
<protein>
    <recommendedName>
        <fullName evidence="3">Hexosyltransferase</fullName>
    </recommendedName>
</protein>
<evidence type="ECO:0000313" key="1">
    <source>
        <dbReference type="EMBL" id="KRT78742.1"/>
    </source>
</evidence>
<keyword evidence="2" id="KW-1185">Reference proteome</keyword>
<dbReference type="Gene3D" id="3.90.550.10">
    <property type="entry name" value="Spore Coat Polysaccharide Biosynthesis Protein SpsA, Chain A"/>
    <property type="match status" value="1"/>
</dbReference>
<reference evidence="1 2" key="1">
    <citation type="submission" date="2015-09" db="EMBL/GenBank/DDBJ databases">
        <title>Draft genome of the scarab beetle Oryctes borbonicus.</title>
        <authorList>
            <person name="Meyer J.M."/>
            <person name="Markov G.V."/>
            <person name="Baskaran P."/>
            <person name="Herrmann M."/>
            <person name="Sommer R.J."/>
            <person name="Roedelsperger C."/>
        </authorList>
    </citation>
    <scope>NUCLEOTIDE SEQUENCE [LARGE SCALE GENOMIC DNA]</scope>
    <source>
        <strain evidence="1">OB123</strain>
        <tissue evidence="1">Whole animal</tissue>
    </source>
</reference>
<gene>
    <name evidence="1" type="ORF">AMK59_7032</name>
</gene>
<dbReference type="GO" id="GO:0016266">
    <property type="term" value="P:protein O-linked glycosylation via N-acetyl-galactosamine"/>
    <property type="evidence" value="ECO:0007669"/>
    <property type="project" value="TreeGrafter"/>
</dbReference>
<feature type="non-terminal residue" evidence="1">
    <location>
        <position position="1"/>
    </location>
</feature>
<dbReference type="GO" id="GO:0140560">
    <property type="term" value="F:xylosyl alpha-1,3-xylosyltransferase activity"/>
    <property type="evidence" value="ECO:0007669"/>
    <property type="project" value="TreeGrafter"/>
</dbReference>
<proteinExistence type="predicted"/>